<comment type="caution">
    <text evidence="5">The sequence shown here is derived from an EMBL/GenBank/DDBJ whole genome shotgun (WGS) entry which is preliminary data.</text>
</comment>
<proteinExistence type="predicted"/>
<keyword evidence="4" id="KW-0472">Membrane</keyword>
<dbReference type="Gene3D" id="1.20.1250.20">
    <property type="entry name" value="MFS general substrate transporter like domains"/>
    <property type="match status" value="1"/>
</dbReference>
<sequence length="79" mass="8660">MKYHLEFAVLIASMSGFMLGYDAGVVSELFTSPRFMQTFNITEDNWEMIKGNMVAILQAGCAVGALISNIPAGKHTFLL</sequence>
<protein>
    <recommendedName>
        <fullName evidence="7">Major facilitator superfamily (MFS) profile domain-containing protein</fullName>
    </recommendedName>
</protein>
<evidence type="ECO:0000256" key="2">
    <source>
        <dbReference type="ARBA" id="ARBA00022692"/>
    </source>
</evidence>
<dbReference type="Pfam" id="PF00083">
    <property type="entry name" value="Sugar_tr"/>
    <property type="match status" value="1"/>
</dbReference>
<dbReference type="InterPro" id="IPR005828">
    <property type="entry name" value="MFS_sugar_transport-like"/>
</dbReference>
<evidence type="ECO:0008006" key="7">
    <source>
        <dbReference type="Google" id="ProtNLM"/>
    </source>
</evidence>
<gene>
    <name evidence="5" type="ORF">K450DRAFT_267169</name>
</gene>
<evidence type="ECO:0000313" key="5">
    <source>
        <dbReference type="EMBL" id="KAI8584493.1"/>
    </source>
</evidence>
<dbReference type="Proteomes" id="UP001206595">
    <property type="component" value="Unassembled WGS sequence"/>
</dbReference>
<dbReference type="PANTHER" id="PTHR48022:SF2">
    <property type="entry name" value="PLASTIDIC GLUCOSE TRANSPORTER 4"/>
    <property type="match status" value="1"/>
</dbReference>
<reference evidence="5" key="1">
    <citation type="submission" date="2021-06" db="EMBL/GenBank/DDBJ databases">
        <authorList>
            <consortium name="DOE Joint Genome Institute"/>
            <person name="Mondo S.J."/>
            <person name="Amses K.R."/>
            <person name="Simmons D.R."/>
            <person name="Longcore J.E."/>
            <person name="Seto K."/>
            <person name="Alves G.H."/>
            <person name="Bonds A.E."/>
            <person name="Quandt C.A."/>
            <person name="Davis W.J."/>
            <person name="Chang Y."/>
            <person name="Letcher P.M."/>
            <person name="Powell M.J."/>
            <person name="Kuo A."/>
            <person name="Labutti K."/>
            <person name="Pangilinan J."/>
            <person name="Andreopoulos W."/>
            <person name="Tritt A."/>
            <person name="Riley R."/>
            <person name="Hundley H."/>
            <person name="Johnson J."/>
            <person name="Lipzen A."/>
            <person name="Barry K."/>
            <person name="Berbee M.L."/>
            <person name="Buchler N.E."/>
            <person name="Grigoriev I.V."/>
            <person name="Spatafora J.W."/>
            <person name="Stajich J.E."/>
            <person name="James T.Y."/>
        </authorList>
    </citation>
    <scope>NUCLEOTIDE SEQUENCE</scope>
    <source>
        <strain evidence="5">AG</strain>
    </source>
</reference>
<keyword evidence="2" id="KW-0812">Transmembrane</keyword>
<evidence type="ECO:0000313" key="6">
    <source>
        <dbReference type="Proteomes" id="UP001206595"/>
    </source>
</evidence>
<reference evidence="5" key="2">
    <citation type="journal article" date="2022" name="Proc. Natl. Acad. Sci. U.S.A.">
        <title>Diploid-dominant life cycles characterize the early evolution of Fungi.</title>
        <authorList>
            <person name="Amses K.R."/>
            <person name="Simmons D.R."/>
            <person name="Longcore J.E."/>
            <person name="Mondo S.J."/>
            <person name="Seto K."/>
            <person name="Jeronimo G.H."/>
            <person name="Bonds A.E."/>
            <person name="Quandt C.A."/>
            <person name="Davis W.J."/>
            <person name="Chang Y."/>
            <person name="Federici B.A."/>
            <person name="Kuo A."/>
            <person name="LaButti K."/>
            <person name="Pangilinan J."/>
            <person name="Andreopoulos W."/>
            <person name="Tritt A."/>
            <person name="Riley R."/>
            <person name="Hundley H."/>
            <person name="Johnson J."/>
            <person name="Lipzen A."/>
            <person name="Barry K."/>
            <person name="Lang B.F."/>
            <person name="Cuomo C.A."/>
            <person name="Buchler N.E."/>
            <person name="Grigoriev I.V."/>
            <person name="Spatafora J.W."/>
            <person name="Stajich J.E."/>
            <person name="James T.Y."/>
        </authorList>
    </citation>
    <scope>NUCLEOTIDE SEQUENCE</scope>
    <source>
        <strain evidence="5">AG</strain>
    </source>
</reference>
<dbReference type="GO" id="GO:0016020">
    <property type="term" value="C:membrane"/>
    <property type="evidence" value="ECO:0007669"/>
    <property type="project" value="UniProtKB-SubCell"/>
</dbReference>
<keyword evidence="3" id="KW-1133">Transmembrane helix</keyword>
<dbReference type="InterPro" id="IPR050360">
    <property type="entry name" value="MFS_Sugar_Transporters"/>
</dbReference>
<comment type="subcellular location">
    <subcellularLocation>
        <location evidence="1">Membrane</location>
        <topology evidence="1">Multi-pass membrane protein</topology>
    </subcellularLocation>
</comment>
<name>A0AAD5HJN2_UMBRA</name>
<evidence type="ECO:0000256" key="3">
    <source>
        <dbReference type="ARBA" id="ARBA00022989"/>
    </source>
</evidence>
<organism evidence="5 6">
    <name type="scientific">Umbelopsis ramanniana AG</name>
    <dbReference type="NCBI Taxonomy" id="1314678"/>
    <lineage>
        <taxon>Eukaryota</taxon>
        <taxon>Fungi</taxon>
        <taxon>Fungi incertae sedis</taxon>
        <taxon>Mucoromycota</taxon>
        <taxon>Mucoromycotina</taxon>
        <taxon>Umbelopsidomycetes</taxon>
        <taxon>Umbelopsidales</taxon>
        <taxon>Umbelopsidaceae</taxon>
        <taxon>Umbelopsis</taxon>
    </lineage>
</organism>
<dbReference type="PANTHER" id="PTHR48022">
    <property type="entry name" value="PLASTIDIC GLUCOSE TRANSPORTER 4"/>
    <property type="match status" value="1"/>
</dbReference>
<dbReference type="AlphaFoldDB" id="A0AAD5HJN2"/>
<evidence type="ECO:0000256" key="1">
    <source>
        <dbReference type="ARBA" id="ARBA00004141"/>
    </source>
</evidence>
<dbReference type="EMBL" id="MU620892">
    <property type="protein sequence ID" value="KAI8584493.1"/>
    <property type="molecule type" value="Genomic_DNA"/>
</dbReference>
<evidence type="ECO:0000256" key="4">
    <source>
        <dbReference type="ARBA" id="ARBA00023136"/>
    </source>
</evidence>
<dbReference type="InterPro" id="IPR036259">
    <property type="entry name" value="MFS_trans_sf"/>
</dbReference>
<accession>A0AAD5HJN2</accession>
<dbReference type="RefSeq" id="XP_051449497.1">
    <property type="nucleotide sequence ID" value="XM_051592824.1"/>
</dbReference>
<keyword evidence="6" id="KW-1185">Reference proteome</keyword>
<dbReference type="GeneID" id="75918166"/>
<dbReference type="GO" id="GO:0005351">
    <property type="term" value="F:carbohydrate:proton symporter activity"/>
    <property type="evidence" value="ECO:0007669"/>
    <property type="project" value="TreeGrafter"/>
</dbReference>